<protein>
    <recommendedName>
        <fullName evidence="4">NAD(P)-binding domain-containing protein</fullName>
    </recommendedName>
</protein>
<evidence type="ECO:0000256" key="2">
    <source>
        <dbReference type="ARBA" id="ARBA00023027"/>
    </source>
</evidence>
<name>A0A7S0AW94_9DINO</name>
<dbReference type="Gene3D" id="3.40.50.720">
    <property type="entry name" value="NAD(P)-binding Rossmann-like Domain"/>
    <property type="match status" value="1"/>
</dbReference>
<feature type="domain" description="NAD(P)-binding" evidence="4">
    <location>
        <begin position="33"/>
        <end position="345"/>
    </location>
</feature>
<dbReference type="Pfam" id="PF16363">
    <property type="entry name" value="GDP_Man_Dehyd"/>
    <property type="match status" value="1"/>
</dbReference>
<dbReference type="EMBL" id="HBEG01037003">
    <property type="protein sequence ID" value="CAD8376000.1"/>
    <property type="molecule type" value="Transcribed_RNA"/>
</dbReference>
<feature type="compositionally biased region" description="Polar residues" evidence="3">
    <location>
        <begin position="1"/>
        <end position="14"/>
    </location>
</feature>
<evidence type="ECO:0000313" key="5">
    <source>
        <dbReference type="EMBL" id="CAD8376000.1"/>
    </source>
</evidence>
<reference evidence="5" key="1">
    <citation type="submission" date="2021-01" db="EMBL/GenBank/DDBJ databases">
        <authorList>
            <person name="Corre E."/>
            <person name="Pelletier E."/>
            <person name="Niang G."/>
            <person name="Scheremetjew M."/>
            <person name="Finn R."/>
            <person name="Kale V."/>
            <person name="Holt S."/>
            <person name="Cochrane G."/>
            <person name="Meng A."/>
            <person name="Brown T."/>
            <person name="Cohen L."/>
        </authorList>
    </citation>
    <scope>NUCLEOTIDE SEQUENCE</scope>
    <source>
        <strain evidence="5">Pbaha01</strain>
    </source>
</reference>
<gene>
    <name evidence="5" type="ORF">PBAH0796_LOCUS22606</name>
</gene>
<comment type="similarity">
    <text evidence="1">Belongs to the NAD(P)-dependent epimerase/dehydratase family.</text>
</comment>
<evidence type="ECO:0000256" key="1">
    <source>
        <dbReference type="ARBA" id="ARBA00007637"/>
    </source>
</evidence>
<evidence type="ECO:0000259" key="4">
    <source>
        <dbReference type="Pfam" id="PF16363"/>
    </source>
</evidence>
<dbReference type="AlphaFoldDB" id="A0A7S0AW94"/>
<evidence type="ECO:0000256" key="3">
    <source>
        <dbReference type="SAM" id="MobiDB-lite"/>
    </source>
</evidence>
<organism evidence="5">
    <name type="scientific">Pyrodinium bahamense</name>
    <dbReference type="NCBI Taxonomy" id="73915"/>
    <lineage>
        <taxon>Eukaryota</taxon>
        <taxon>Sar</taxon>
        <taxon>Alveolata</taxon>
        <taxon>Dinophyceae</taxon>
        <taxon>Gonyaulacales</taxon>
        <taxon>Pyrocystaceae</taxon>
        <taxon>Pyrodinium</taxon>
    </lineage>
</organism>
<keyword evidence="2" id="KW-0520">NAD</keyword>
<accession>A0A7S0AW94</accession>
<proteinExistence type="inferred from homology"/>
<dbReference type="InterPro" id="IPR016040">
    <property type="entry name" value="NAD(P)-bd_dom"/>
</dbReference>
<dbReference type="PANTHER" id="PTHR43574">
    <property type="entry name" value="EPIMERASE-RELATED"/>
    <property type="match status" value="1"/>
</dbReference>
<dbReference type="PRINTS" id="PR01713">
    <property type="entry name" value="NUCEPIMERASE"/>
</dbReference>
<dbReference type="SUPFAM" id="SSF51735">
    <property type="entry name" value="NAD(P)-binding Rossmann-fold domains"/>
    <property type="match status" value="1"/>
</dbReference>
<feature type="region of interest" description="Disordered" evidence="3">
    <location>
        <begin position="1"/>
        <end position="25"/>
    </location>
</feature>
<sequence length="368" mass="40143">MATSAVSWESSTTPGLDAVSSARPTTPGGKVVLVTGTGGFVGFHAALVLRRRGDGVLGLDNFNAYYPVGLKRARAKELEQAGVFTLDADMNDEATLRKAFELCKFTHVLHLAAQAGVRYATKDPYSYIQSNMAGFAVLLEVVKTQAPVPRVVYASSSSVYGLNTKVPFSEADVVDRPASLYAATKKANEMMAHTYNHIYGIALTGLRFFTVYGPYGRPDMAAFMFANKIMRGETLKVFKAPDGSELERDFTYVDDIVRGVVAAVDNIGPSVKPAPLKVYNLGNKNPETVSTLVDLLEEFLGKKAVRDHVEMPSTGDVLRTSADVSLAKAELGYEPTTSLRDGIRKFVEWYKAYYPDGLDEEIQSYVPM</sequence>
<dbReference type="InterPro" id="IPR036291">
    <property type="entry name" value="NAD(P)-bd_dom_sf"/>
</dbReference>